<dbReference type="Proteomes" id="UP000594800">
    <property type="component" value="Chromosome"/>
</dbReference>
<dbReference type="SUPFAM" id="SSF53335">
    <property type="entry name" value="S-adenosyl-L-methionine-dependent methyltransferases"/>
    <property type="match status" value="1"/>
</dbReference>
<dbReference type="CDD" id="cd02440">
    <property type="entry name" value="AdoMet_MTases"/>
    <property type="match status" value="1"/>
</dbReference>
<organism evidence="2 3">
    <name type="scientific">Pontivivens ytuae</name>
    <dbReference type="NCBI Taxonomy" id="2789856"/>
    <lineage>
        <taxon>Bacteria</taxon>
        <taxon>Pseudomonadati</taxon>
        <taxon>Pseudomonadota</taxon>
        <taxon>Alphaproteobacteria</taxon>
        <taxon>Rhodobacterales</taxon>
        <taxon>Paracoccaceae</taxon>
        <taxon>Pontivivens</taxon>
    </lineage>
</organism>
<keyword evidence="3" id="KW-1185">Reference proteome</keyword>
<proteinExistence type="predicted"/>
<dbReference type="RefSeq" id="WP_196102733.1">
    <property type="nucleotide sequence ID" value="NZ_CP064942.1"/>
</dbReference>
<feature type="region of interest" description="Disordered" evidence="1">
    <location>
        <begin position="1"/>
        <end position="21"/>
    </location>
</feature>
<evidence type="ECO:0000256" key="1">
    <source>
        <dbReference type="SAM" id="MobiDB-lite"/>
    </source>
</evidence>
<name>A0A7S9LR12_9RHOB</name>
<evidence type="ECO:0000313" key="2">
    <source>
        <dbReference type="EMBL" id="QPH53524.1"/>
    </source>
</evidence>
<reference evidence="2 3" key="1">
    <citation type="submission" date="2020-11" db="EMBL/GenBank/DDBJ databases">
        <title>Description of Pontivivens ytuae sp. nov. isolated from deep sea sediment of Mariana Trench.</title>
        <authorList>
            <person name="Wang Z."/>
            <person name="Sun Q.-L."/>
            <person name="Xu X.-D."/>
            <person name="Tang Y.-Z."/>
            <person name="Zhang J."/>
        </authorList>
    </citation>
    <scope>NUCLEOTIDE SEQUENCE [LARGE SCALE GENOMIC DNA]</scope>
    <source>
        <strain evidence="2 3">MT2928</strain>
    </source>
</reference>
<dbReference type="GO" id="GO:0008168">
    <property type="term" value="F:methyltransferase activity"/>
    <property type="evidence" value="ECO:0007669"/>
    <property type="project" value="UniProtKB-KW"/>
</dbReference>
<dbReference type="InterPro" id="IPR029063">
    <property type="entry name" value="SAM-dependent_MTases_sf"/>
</dbReference>
<sequence>MKAMQGLAMTGSPPKLDGPNRAYRDAVGDMKVVEEDGARRVLYEDETGFRYDLYREVQNLGNAAKLNRQFVTEPHIRWLAQALPKWVGQVSSGLCHGTRRGAEQGWFAQHLAGEPDIIGTEIADSATQFPRTVQWDFHDANPDWIGRFDFVYSNSWDHAFDPERAFSTWIDQLRPGGAMLLDFTPAHRSAQANVLDPFGIELDPLCRMLDRVAGERGKVRRVIRAGRSPDLMAHVIRFQRG</sequence>
<accession>A0A7S9LR12</accession>
<keyword evidence="2" id="KW-0489">Methyltransferase</keyword>
<evidence type="ECO:0000313" key="3">
    <source>
        <dbReference type="Proteomes" id="UP000594800"/>
    </source>
</evidence>
<dbReference type="Gene3D" id="3.40.50.150">
    <property type="entry name" value="Vaccinia Virus protein VP39"/>
    <property type="match status" value="1"/>
</dbReference>
<protein>
    <submittedName>
        <fullName evidence="2">Class I SAM-dependent methyltransferase</fullName>
    </submittedName>
</protein>
<gene>
    <name evidence="2" type="ORF">I0K15_17335</name>
</gene>
<dbReference type="KEGG" id="poz:I0K15_17335"/>
<keyword evidence="2" id="KW-0808">Transferase</keyword>
<dbReference type="GO" id="GO:0032259">
    <property type="term" value="P:methylation"/>
    <property type="evidence" value="ECO:0007669"/>
    <property type="project" value="UniProtKB-KW"/>
</dbReference>
<dbReference type="AlphaFoldDB" id="A0A7S9LR12"/>
<dbReference type="EMBL" id="CP064942">
    <property type="protein sequence ID" value="QPH53524.1"/>
    <property type="molecule type" value="Genomic_DNA"/>
</dbReference>